<feature type="domain" description="Peptidase S26" evidence="10">
    <location>
        <begin position="15"/>
        <end position="171"/>
    </location>
</feature>
<dbReference type="GO" id="GO:0004252">
    <property type="term" value="F:serine-type endopeptidase activity"/>
    <property type="evidence" value="ECO:0007669"/>
    <property type="project" value="InterPro"/>
</dbReference>
<accession>A0A1E3NY96</accession>
<sequence>MERIRFVGKVISYVVRGGCAVHVLQSHFYEFTETRGESMLPTLAASGDFVYTSKRYKLGRGVEIGDCIVALKPTDPDQRVCKRVTGMPGDIILIDPSMDPKGSNNKNNNSNNKSDDTTKISSINDDKINESFNKYIKVPEGHCWVTGDNLAHSLDSRTYNSLPLGLIKGKIIAANDFNEPFWGGSKGNFWGFRKIENNYVDEEIISPSIAA</sequence>
<dbReference type="NCBIfam" id="TIGR02227">
    <property type="entry name" value="sigpep_I_bact"/>
    <property type="match status" value="1"/>
</dbReference>
<dbReference type="SUPFAM" id="SSF51306">
    <property type="entry name" value="LexA/Signal peptidase"/>
    <property type="match status" value="1"/>
</dbReference>
<evidence type="ECO:0000256" key="6">
    <source>
        <dbReference type="ARBA" id="ARBA00038445"/>
    </source>
</evidence>
<evidence type="ECO:0000256" key="9">
    <source>
        <dbReference type="SAM" id="MobiDB-lite"/>
    </source>
</evidence>
<evidence type="ECO:0000259" key="10">
    <source>
        <dbReference type="Pfam" id="PF10502"/>
    </source>
</evidence>
<keyword evidence="5" id="KW-0472">Membrane</keyword>
<dbReference type="GeneID" id="30201073"/>
<dbReference type="InterPro" id="IPR000223">
    <property type="entry name" value="Pept_S26A_signal_pept_1"/>
</dbReference>
<keyword evidence="2 8" id="KW-0999">Mitochondrion inner membrane</keyword>
<dbReference type="CDD" id="cd06530">
    <property type="entry name" value="S26_SPase_I"/>
    <property type="match status" value="1"/>
</dbReference>
<name>A0A1E3NY96_WICAA</name>
<dbReference type="PRINTS" id="PR00727">
    <property type="entry name" value="LEADERPTASE"/>
</dbReference>
<keyword evidence="8" id="KW-0645">Protease</keyword>
<dbReference type="PANTHER" id="PTHR12383">
    <property type="entry name" value="PROTEASE FAMILY S26 MITOCHONDRIAL INNER MEMBRANE PROTEASE-RELATED"/>
    <property type="match status" value="1"/>
</dbReference>
<dbReference type="InterPro" id="IPR036286">
    <property type="entry name" value="LexA/Signal_pep-like_sf"/>
</dbReference>
<feature type="active site" evidence="7">
    <location>
        <position position="82"/>
    </location>
</feature>
<comment type="similarity">
    <text evidence="6">Belongs to the peptidase S26 family. IMP1 subfamily.</text>
</comment>
<keyword evidence="4 8" id="KW-0496">Mitochondrion</keyword>
<evidence type="ECO:0000256" key="7">
    <source>
        <dbReference type="PIRSR" id="PIRSR600223-1"/>
    </source>
</evidence>
<organism evidence="11 12">
    <name type="scientific">Wickerhamomyces anomalus (strain ATCC 58044 / CBS 1984 / NCYC 433 / NRRL Y-366-8)</name>
    <name type="common">Yeast</name>
    <name type="synonym">Hansenula anomala</name>
    <dbReference type="NCBI Taxonomy" id="683960"/>
    <lineage>
        <taxon>Eukaryota</taxon>
        <taxon>Fungi</taxon>
        <taxon>Dikarya</taxon>
        <taxon>Ascomycota</taxon>
        <taxon>Saccharomycotina</taxon>
        <taxon>Saccharomycetes</taxon>
        <taxon>Phaffomycetales</taxon>
        <taxon>Wickerhamomycetaceae</taxon>
        <taxon>Wickerhamomyces</taxon>
    </lineage>
</organism>
<evidence type="ECO:0000256" key="3">
    <source>
        <dbReference type="ARBA" id="ARBA00022801"/>
    </source>
</evidence>
<dbReference type="GO" id="GO:0006627">
    <property type="term" value="P:protein processing involved in protein targeting to mitochondrion"/>
    <property type="evidence" value="ECO:0007669"/>
    <property type="project" value="EnsemblFungi"/>
</dbReference>
<feature type="compositionally biased region" description="Low complexity" evidence="9">
    <location>
        <begin position="103"/>
        <end position="112"/>
    </location>
</feature>
<dbReference type="Pfam" id="PF10502">
    <property type="entry name" value="Peptidase_S26"/>
    <property type="match status" value="1"/>
</dbReference>
<feature type="active site" evidence="7">
    <location>
        <position position="38"/>
    </location>
</feature>
<dbReference type="InterPro" id="IPR052064">
    <property type="entry name" value="Mito_IMP1_subunit"/>
</dbReference>
<dbReference type="AlphaFoldDB" id="A0A1E3NY96"/>
<evidence type="ECO:0000256" key="4">
    <source>
        <dbReference type="ARBA" id="ARBA00023128"/>
    </source>
</evidence>
<evidence type="ECO:0000313" key="12">
    <source>
        <dbReference type="Proteomes" id="UP000094112"/>
    </source>
</evidence>
<keyword evidence="12" id="KW-1185">Reference proteome</keyword>
<dbReference type="InterPro" id="IPR019757">
    <property type="entry name" value="Pept_S26A_signal_pept_1_Lys-AS"/>
</dbReference>
<dbReference type="PANTHER" id="PTHR12383:SF16">
    <property type="entry name" value="MITOCHONDRIAL INNER MEMBRANE PROTEASE SUBUNIT 1"/>
    <property type="match status" value="1"/>
</dbReference>
<comment type="subcellular location">
    <subcellularLocation>
        <location evidence="1 8">Mitochondrion inner membrane</location>
    </subcellularLocation>
</comment>
<evidence type="ECO:0000256" key="1">
    <source>
        <dbReference type="ARBA" id="ARBA00004273"/>
    </source>
</evidence>
<evidence type="ECO:0000256" key="2">
    <source>
        <dbReference type="ARBA" id="ARBA00022792"/>
    </source>
</evidence>
<protein>
    <recommendedName>
        <fullName evidence="8">Mitochondrial inner membrane protease subunit</fullName>
        <ecNumber evidence="8">3.4.21.-</ecNumber>
    </recommendedName>
</protein>
<reference evidence="11 12" key="1">
    <citation type="journal article" date="2016" name="Proc. Natl. Acad. Sci. U.S.A.">
        <title>Comparative genomics of biotechnologically important yeasts.</title>
        <authorList>
            <person name="Riley R."/>
            <person name="Haridas S."/>
            <person name="Wolfe K.H."/>
            <person name="Lopes M.R."/>
            <person name="Hittinger C.T."/>
            <person name="Goeker M."/>
            <person name="Salamov A.A."/>
            <person name="Wisecaver J.H."/>
            <person name="Long T.M."/>
            <person name="Calvey C.H."/>
            <person name="Aerts A.L."/>
            <person name="Barry K.W."/>
            <person name="Choi C."/>
            <person name="Clum A."/>
            <person name="Coughlan A.Y."/>
            <person name="Deshpande S."/>
            <person name="Douglass A.P."/>
            <person name="Hanson S.J."/>
            <person name="Klenk H.-P."/>
            <person name="LaButti K.M."/>
            <person name="Lapidus A."/>
            <person name="Lindquist E.A."/>
            <person name="Lipzen A.M."/>
            <person name="Meier-Kolthoff J.P."/>
            <person name="Ohm R.A."/>
            <person name="Otillar R.P."/>
            <person name="Pangilinan J.L."/>
            <person name="Peng Y."/>
            <person name="Rokas A."/>
            <person name="Rosa C.A."/>
            <person name="Scheuner C."/>
            <person name="Sibirny A.A."/>
            <person name="Slot J.C."/>
            <person name="Stielow J.B."/>
            <person name="Sun H."/>
            <person name="Kurtzman C.P."/>
            <person name="Blackwell M."/>
            <person name="Grigoriev I.V."/>
            <person name="Jeffries T.W."/>
        </authorList>
    </citation>
    <scope>NUCLEOTIDE SEQUENCE [LARGE SCALE GENOMIC DNA]</scope>
    <source>
        <strain evidence="12">ATCC 58044 / CBS 1984 / NCYC 433 / NRRL Y-366-8</strain>
    </source>
</reference>
<evidence type="ECO:0000256" key="8">
    <source>
        <dbReference type="RuleBase" id="RU362041"/>
    </source>
</evidence>
<gene>
    <name evidence="11" type="ORF">WICANDRAFT_64896</name>
</gene>
<dbReference type="Gene3D" id="2.10.109.10">
    <property type="entry name" value="Umud Fragment, subunit A"/>
    <property type="match status" value="1"/>
</dbReference>
<dbReference type="EC" id="3.4.21.-" evidence="8"/>
<evidence type="ECO:0000313" key="11">
    <source>
        <dbReference type="EMBL" id="ODQ57547.1"/>
    </source>
</evidence>
<feature type="region of interest" description="Disordered" evidence="9">
    <location>
        <begin position="95"/>
        <end position="121"/>
    </location>
</feature>
<dbReference type="RefSeq" id="XP_019036754.1">
    <property type="nucleotide sequence ID" value="XM_019183827.1"/>
</dbReference>
<dbReference type="Proteomes" id="UP000094112">
    <property type="component" value="Unassembled WGS sequence"/>
</dbReference>
<dbReference type="InterPro" id="IPR019533">
    <property type="entry name" value="Peptidase_S26"/>
</dbReference>
<dbReference type="EMBL" id="KV454213">
    <property type="protein sequence ID" value="ODQ57547.1"/>
    <property type="molecule type" value="Genomic_DNA"/>
</dbReference>
<dbReference type="STRING" id="683960.A0A1E3NY96"/>
<keyword evidence="3 8" id="KW-0378">Hydrolase</keyword>
<proteinExistence type="inferred from homology"/>
<dbReference type="PROSITE" id="PS00760">
    <property type="entry name" value="SPASE_I_2"/>
    <property type="match status" value="1"/>
</dbReference>
<dbReference type="GO" id="GO:0042720">
    <property type="term" value="C:mitochondrial inner membrane peptidase complex"/>
    <property type="evidence" value="ECO:0007669"/>
    <property type="project" value="EnsemblFungi"/>
</dbReference>
<dbReference type="OrthoDB" id="308440at2759"/>
<dbReference type="GO" id="GO:0006465">
    <property type="term" value="P:signal peptide processing"/>
    <property type="evidence" value="ECO:0007669"/>
    <property type="project" value="InterPro"/>
</dbReference>
<evidence type="ECO:0000256" key="5">
    <source>
        <dbReference type="ARBA" id="ARBA00023136"/>
    </source>
</evidence>